<dbReference type="EMBL" id="JGYD01000011">
    <property type="protein sequence ID" value="KSV18446.1"/>
    <property type="molecule type" value="Genomic_DNA"/>
</dbReference>
<dbReference type="InterPro" id="IPR045584">
    <property type="entry name" value="Pilin-like"/>
</dbReference>
<accession>A0A0V8M3V7</accession>
<dbReference type="InterPro" id="IPR012902">
    <property type="entry name" value="N_methyl_site"/>
</dbReference>
<dbReference type="Gene3D" id="3.30.700.10">
    <property type="entry name" value="Glycoprotein, Type 4 Pilin"/>
    <property type="match status" value="1"/>
</dbReference>
<keyword evidence="1" id="KW-1133">Transmembrane helix</keyword>
<evidence type="ECO:0000256" key="1">
    <source>
        <dbReference type="SAM" id="Phobius"/>
    </source>
</evidence>
<evidence type="ECO:0000313" key="3">
    <source>
        <dbReference type="Proteomes" id="UP000053577"/>
    </source>
</evidence>
<dbReference type="Proteomes" id="UP000053577">
    <property type="component" value="Unassembled WGS sequence"/>
</dbReference>
<dbReference type="OrthoDB" id="166321at2"/>
<reference evidence="2 3" key="1">
    <citation type="journal article" date="2015" name="Sci. Rep.">
        <title>A comparative genomics and reductive dehalogenase gene transcription study of two chloroethene-respiring bacteria, Dehalococcoides mccartyi strains MB and 11a.</title>
        <authorList>
            <person name="Low A."/>
            <person name="Shen Z."/>
            <person name="Cheng D."/>
            <person name="Rogers M.J."/>
            <person name="Lee P.K."/>
            <person name="He J."/>
        </authorList>
    </citation>
    <scope>NUCLEOTIDE SEQUENCE [LARGE SCALE GENOMIC DNA]</scope>
    <source>
        <strain evidence="2 3">MB</strain>
    </source>
</reference>
<keyword evidence="1" id="KW-0812">Transmembrane</keyword>
<dbReference type="RefSeq" id="WP_058292385.1">
    <property type="nucleotide sequence ID" value="NZ_JGYD01000011.1"/>
</dbReference>
<comment type="caution">
    <text evidence="2">The sequence shown here is derived from an EMBL/GenBank/DDBJ whole genome shotgun (WGS) entry which is preliminary data.</text>
</comment>
<keyword evidence="1" id="KW-0472">Membrane</keyword>
<gene>
    <name evidence="2" type="ORF">DA01_03315</name>
</gene>
<feature type="transmembrane region" description="Helical" evidence="1">
    <location>
        <begin position="12"/>
        <end position="34"/>
    </location>
</feature>
<evidence type="ECO:0000313" key="2">
    <source>
        <dbReference type="EMBL" id="KSV18446.1"/>
    </source>
</evidence>
<organism evidence="2 3">
    <name type="scientific">Dehalococcoides mccartyi</name>
    <dbReference type="NCBI Taxonomy" id="61435"/>
    <lineage>
        <taxon>Bacteria</taxon>
        <taxon>Bacillati</taxon>
        <taxon>Chloroflexota</taxon>
        <taxon>Dehalococcoidia</taxon>
        <taxon>Dehalococcoidales</taxon>
        <taxon>Dehalococcoidaceae</taxon>
        <taxon>Dehalococcoides</taxon>
    </lineage>
</organism>
<dbReference type="AlphaFoldDB" id="A0A0V8M3V7"/>
<name>A0A0V8M3V7_9CHLR</name>
<sequence length="139" mass="14682">MKMPGNIFKREHGFTLIEILVVVAILGVLAGVVIPNVVKFMHEGKVESANTELANVRLAVLSAMVDAEINTLNDGGTVGSGHTSNVSYGSPSVSLAVHNFVMGEVIGIYTLNEKGLIVSALMPEGSDWANLTFVSGAWQ</sequence>
<dbReference type="PROSITE" id="PS00409">
    <property type="entry name" value="PROKAR_NTER_METHYL"/>
    <property type="match status" value="1"/>
</dbReference>
<protein>
    <submittedName>
        <fullName evidence="2">General secretion pathway protein GspH</fullName>
    </submittedName>
</protein>
<dbReference type="Pfam" id="PF07963">
    <property type="entry name" value="N_methyl"/>
    <property type="match status" value="1"/>
</dbReference>
<dbReference type="PANTHER" id="PTHR30093">
    <property type="entry name" value="GENERAL SECRETION PATHWAY PROTEIN G"/>
    <property type="match status" value="1"/>
</dbReference>
<dbReference type="SUPFAM" id="SSF54523">
    <property type="entry name" value="Pili subunits"/>
    <property type="match status" value="1"/>
</dbReference>
<proteinExistence type="predicted"/>
<dbReference type="NCBIfam" id="TIGR02532">
    <property type="entry name" value="IV_pilin_GFxxxE"/>
    <property type="match status" value="1"/>
</dbReference>
<dbReference type="PATRIC" id="fig|61435.5.peg.664"/>